<dbReference type="EMBL" id="JACRSP010000001">
    <property type="protein sequence ID" value="MBC8535419.1"/>
    <property type="molecule type" value="Genomic_DNA"/>
</dbReference>
<evidence type="ECO:0000256" key="5">
    <source>
        <dbReference type="ARBA" id="ARBA00022932"/>
    </source>
</evidence>
<dbReference type="GO" id="GO:0009432">
    <property type="term" value="P:SOS response"/>
    <property type="evidence" value="ECO:0007669"/>
    <property type="project" value="TreeGrafter"/>
</dbReference>
<dbReference type="GO" id="GO:0003887">
    <property type="term" value="F:DNA-directed DNA polymerase activity"/>
    <property type="evidence" value="ECO:0007669"/>
    <property type="project" value="UniProtKB-UniRule"/>
</dbReference>
<dbReference type="InterPro" id="IPR001126">
    <property type="entry name" value="UmuC"/>
</dbReference>
<evidence type="ECO:0000259" key="7">
    <source>
        <dbReference type="PROSITE" id="PS50173"/>
    </source>
</evidence>
<evidence type="ECO:0000256" key="1">
    <source>
        <dbReference type="ARBA" id="ARBA00010945"/>
    </source>
</evidence>
<dbReference type="Gene3D" id="1.10.150.20">
    <property type="entry name" value="5' to 3' exonuclease, C-terminal subdomain"/>
    <property type="match status" value="1"/>
</dbReference>
<dbReference type="InterPro" id="IPR022880">
    <property type="entry name" value="DNApol_IV"/>
</dbReference>
<keyword evidence="3 6" id="KW-0548">Nucleotidyltransferase</keyword>
<dbReference type="InterPro" id="IPR050116">
    <property type="entry name" value="DNA_polymerase-Y"/>
</dbReference>
<keyword evidence="6" id="KW-0238">DNA-binding</keyword>
<dbReference type="GO" id="GO:0006261">
    <property type="term" value="P:DNA-templated DNA replication"/>
    <property type="evidence" value="ECO:0007669"/>
    <property type="project" value="UniProtKB-UniRule"/>
</dbReference>
<keyword evidence="6" id="KW-0963">Cytoplasm</keyword>
<proteinExistence type="inferred from homology"/>
<feature type="site" description="Substrate discrimination" evidence="6">
    <location>
        <position position="14"/>
    </location>
</feature>
<keyword evidence="5 6" id="KW-0239">DNA-directed DNA polymerase</keyword>
<name>A0A926DCR0_9FIRM</name>
<evidence type="ECO:0000313" key="9">
    <source>
        <dbReference type="Proteomes" id="UP000620366"/>
    </source>
</evidence>
<reference evidence="8" key="1">
    <citation type="submission" date="2020-08" db="EMBL/GenBank/DDBJ databases">
        <title>Genome public.</title>
        <authorList>
            <person name="Liu C."/>
            <person name="Sun Q."/>
        </authorList>
    </citation>
    <scope>NUCLEOTIDE SEQUENCE</scope>
    <source>
        <strain evidence="8">BX7</strain>
    </source>
</reference>
<keyword evidence="4 6" id="KW-0227">DNA damage</keyword>
<feature type="active site" evidence="6">
    <location>
        <position position="106"/>
    </location>
</feature>
<dbReference type="Pfam" id="PF11799">
    <property type="entry name" value="IMS_C"/>
    <property type="match status" value="1"/>
</dbReference>
<dbReference type="InterPro" id="IPR043128">
    <property type="entry name" value="Rev_trsase/Diguanyl_cyclase"/>
</dbReference>
<evidence type="ECO:0000256" key="6">
    <source>
        <dbReference type="HAMAP-Rule" id="MF_01113"/>
    </source>
</evidence>
<keyword evidence="9" id="KW-1185">Reference proteome</keyword>
<evidence type="ECO:0000313" key="8">
    <source>
        <dbReference type="EMBL" id="MBC8535419.1"/>
    </source>
</evidence>
<dbReference type="GO" id="GO:0042276">
    <property type="term" value="P:error-prone translesion synthesis"/>
    <property type="evidence" value="ECO:0007669"/>
    <property type="project" value="TreeGrafter"/>
</dbReference>
<dbReference type="InterPro" id="IPR036775">
    <property type="entry name" value="DNA_pol_Y-fam_lit_finger_sf"/>
</dbReference>
<dbReference type="Gene3D" id="3.30.70.270">
    <property type="match status" value="1"/>
</dbReference>
<dbReference type="Gene3D" id="3.30.1490.100">
    <property type="entry name" value="DNA polymerase, Y-family, little finger domain"/>
    <property type="match status" value="1"/>
</dbReference>
<dbReference type="GO" id="GO:0006281">
    <property type="term" value="P:DNA repair"/>
    <property type="evidence" value="ECO:0007669"/>
    <property type="project" value="UniProtKB-UniRule"/>
</dbReference>
<dbReference type="Proteomes" id="UP000620366">
    <property type="component" value="Unassembled WGS sequence"/>
</dbReference>
<comment type="catalytic activity">
    <reaction evidence="6">
        <text>DNA(n) + a 2'-deoxyribonucleoside 5'-triphosphate = DNA(n+1) + diphosphate</text>
        <dbReference type="Rhea" id="RHEA:22508"/>
        <dbReference type="Rhea" id="RHEA-COMP:17339"/>
        <dbReference type="Rhea" id="RHEA-COMP:17340"/>
        <dbReference type="ChEBI" id="CHEBI:33019"/>
        <dbReference type="ChEBI" id="CHEBI:61560"/>
        <dbReference type="ChEBI" id="CHEBI:173112"/>
        <dbReference type="EC" id="2.7.7.7"/>
    </reaction>
</comment>
<dbReference type="PANTHER" id="PTHR11076:SF35">
    <property type="entry name" value="DNA REPAIR PROTEIN HOMOLOG YOBH"/>
    <property type="match status" value="1"/>
</dbReference>
<organism evidence="8 9">
    <name type="scientific">Feifania hominis</name>
    <dbReference type="NCBI Taxonomy" id="2763660"/>
    <lineage>
        <taxon>Bacteria</taxon>
        <taxon>Bacillati</taxon>
        <taxon>Bacillota</taxon>
        <taxon>Clostridia</taxon>
        <taxon>Eubacteriales</taxon>
        <taxon>Feifaniaceae</taxon>
        <taxon>Feifania</taxon>
    </lineage>
</organism>
<dbReference type="EC" id="2.7.7.7" evidence="6"/>
<dbReference type="SUPFAM" id="SSF56672">
    <property type="entry name" value="DNA/RNA polymerases"/>
    <property type="match status" value="1"/>
</dbReference>
<dbReference type="CDD" id="cd03586">
    <property type="entry name" value="PolY_Pol_IV_kappa"/>
    <property type="match status" value="1"/>
</dbReference>
<comment type="cofactor">
    <cofactor evidence="6">
        <name>Mg(2+)</name>
        <dbReference type="ChEBI" id="CHEBI:18420"/>
    </cofactor>
    <text evidence="6">Binds 2 magnesium ions per subunit.</text>
</comment>
<protein>
    <recommendedName>
        <fullName evidence="6">DNA polymerase IV</fullName>
        <shortName evidence="6">Pol IV</shortName>
        <ecNumber evidence="6">2.7.7.7</ecNumber>
    </recommendedName>
</protein>
<dbReference type="GO" id="GO:0000287">
    <property type="term" value="F:magnesium ion binding"/>
    <property type="evidence" value="ECO:0007669"/>
    <property type="project" value="UniProtKB-UniRule"/>
</dbReference>
<keyword evidence="6" id="KW-0235">DNA replication</keyword>
<dbReference type="GO" id="GO:0003684">
    <property type="term" value="F:damaged DNA binding"/>
    <property type="evidence" value="ECO:0007669"/>
    <property type="project" value="InterPro"/>
</dbReference>
<feature type="binding site" evidence="6">
    <location>
        <position position="9"/>
    </location>
    <ligand>
        <name>Mg(2+)</name>
        <dbReference type="ChEBI" id="CHEBI:18420"/>
    </ligand>
</feature>
<dbReference type="AlphaFoldDB" id="A0A926DCR0"/>
<gene>
    <name evidence="6" type="primary">dinB</name>
    <name evidence="8" type="ORF">H8695_01745</name>
</gene>
<comment type="similarity">
    <text evidence="1 6">Belongs to the DNA polymerase type-Y family.</text>
</comment>
<accession>A0A926DCR0</accession>
<dbReference type="Pfam" id="PF00817">
    <property type="entry name" value="IMS"/>
    <property type="match status" value="1"/>
</dbReference>
<keyword evidence="6" id="KW-0479">Metal-binding</keyword>
<dbReference type="Gene3D" id="3.40.1170.60">
    <property type="match status" value="1"/>
</dbReference>
<dbReference type="InterPro" id="IPR043502">
    <property type="entry name" value="DNA/RNA_pol_sf"/>
</dbReference>
<evidence type="ECO:0000256" key="4">
    <source>
        <dbReference type="ARBA" id="ARBA00022763"/>
    </source>
</evidence>
<comment type="function">
    <text evidence="6">Poorly processive, error-prone DNA polymerase involved in untargeted mutagenesis. Copies undamaged DNA at stalled replication forks, which arise in vivo from mismatched or misaligned primer ends. These misaligned primers can be extended by PolIV. Exhibits no 3'-5' exonuclease (proofreading) activity. May be involved in translesional synthesis, in conjunction with the beta clamp from PolIII.</text>
</comment>
<sequence length="414" mass="46408">MQREILHCDLNNFYASVECLYNPRIRELPVAVCGSVELRHGIVLAKNMAAKACGVKTGEPVWAAKRKCANLVVVPPNRERYLSMSASARAIYERHSGFVESFGIDECWLDVTGSPEPGGGEQIAERIRREIREELGITVSVGVSYNKIFAKMGSDYKKPDAVTVITRQNYRELLWPLPVRELLFVGRATESKLHTMGLYTIGQLAGCDPAYLMHRLGKNGYMLWLFSNGRDESAVMPSDYVDEPKSVGNSMTLPRDITSRREAEVTLTLLADSVAKRLRRARKVARIIQVSVKDNELFSREYESLLPEPSASAAALTACAAGLFGARYQWERPVRAMGLRAVELLDEDTPVQLDLEQYARSQLRQEKIERSMDEIRRRFGVRAITRGCLLDGSVTGTISPADDNIVHPVAFRKR</sequence>
<evidence type="ECO:0000256" key="3">
    <source>
        <dbReference type="ARBA" id="ARBA00022695"/>
    </source>
</evidence>
<comment type="subcellular location">
    <subcellularLocation>
        <location evidence="6">Cytoplasm</location>
    </subcellularLocation>
</comment>
<dbReference type="RefSeq" id="WP_249299149.1">
    <property type="nucleotide sequence ID" value="NZ_JACRSP010000001.1"/>
</dbReference>
<keyword evidence="6" id="KW-0460">Magnesium</keyword>
<keyword evidence="2 6" id="KW-0515">Mutator protein</keyword>
<comment type="subunit">
    <text evidence="6">Monomer.</text>
</comment>
<evidence type="ECO:0000256" key="2">
    <source>
        <dbReference type="ARBA" id="ARBA00022457"/>
    </source>
</evidence>
<dbReference type="PROSITE" id="PS50173">
    <property type="entry name" value="UMUC"/>
    <property type="match status" value="1"/>
</dbReference>
<feature type="binding site" evidence="6">
    <location>
        <position position="105"/>
    </location>
    <ligand>
        <name>Mg(2+)</name>
        <dbReference type="ChEBI" id="CHEBI:18420"/>
    </ligand>
</feature>
<dbReference type="HAMAP" id="MF_01113">
    <property type="entry name" value="DNApol_IV"/>
    <property type="match status" value="1"/>
</dbReference>
<dbReference type="InterPro" id="IPR017961">
    <property type="entry name" value="DNA_pol_Y-fam_little_finger"/>
</dbReference>
<dbReference type="PANTHER" id="PTHR11076">
    <property type="entry name" value="DNA REPAIR POLYMERASE UMUC / TRANSFERASE FAMILY MEMBER"/>
    <property type="match status" value="1"/>
</dbReference>
<keyword evidence="6" id="KW-0808">Transferase</keyword>
<keyword evidence="6" id="KW-0234">DNA repair</keyword>
<dbReference type="GO" id="GO:0005829">
    <property type="term" value="C:cytosol"/>
    <property type="evidence" value="ECO:0007669"/>
    <property type="project" value="TreeGrafter"/>
</dbReference>
<feature type="domain" description="UmuC" evidence="7">
    <location>
        <begin position="5"/>
        <end position="186"/>
    </location>
</feature>
<comment type="caution">
    <text evidence="8">The sequence shown here is derived from an EMBL/GenBank/DDBJ whole genome shotgun (WGS) entry which is preliminary data.</text>
</comment>
<dbReference type="SUPFAM" id="SSF100879">
    <property type="entry name" value="Lesion bypass DNA polymerase (Y-family), little finger domain"/>
    <property type="match status" value="1"/>
</dbReference>